<evidence type="ECO:0000256" key="3">
    <source>
        <dbReference type="ARBA" id="ARBA00022483"/>
    </source>
</evidence>
<comment type="function">
    <text evidence="4">Component of the exocyst complex involved in the docking of exocytic vesicles with fusion sites on the plasma membrane.</text>
</comment>
<feature type="domain" description="Exocyst complex component EXOC2/Sec5 N-terminal" evidence="7">
    <location>
        <begin position="51"/>
        <end position="864"/>
    </location>
</feature>
<dbReference type="PANTHER" id="PTHR13043">
    <property type="entry name" value="EXOCYST COMPLEX COMPONENT SEC5"/>
    <property type="match status" value="1"/>
</dbReference>
<feature type="region of interest" description="Disordered" evidence="6">
    <location>
        <begin position="870"/>
        <end position="925"/>
    </location>
</feature>
<keyword evidence="4" id="KW-0653">Protein transport</keyword>
<evidence type="ECO:0000313" key="8">
    <source>
        <dbReference type="EMBL" id="KZV80755.1"/>
    </source>
</evidence>
<dbReference type="STRING" id="1314781.A0A165BJB6"/>
<evidence type="ECO:0000313" key="9">
    <source>
        <dbReference type="EMBL" id="KZV84236.1"/>
    </source>
</evidence>
<gene>
    <name evidence="9" type="ORF">EXIGLDRAFT_727501</name>
    <name evidence="8" type="ORF">EXIGLDRAFT_732418</name>
</gene>
<protein>
    <recommendedName>
        <fullName evidence="4">Exocyst complex component SEC5</fullName>
    </recommendedName>
</protein>
<evidence type="ECO:0000256" key="1">
    <source>
        <dbReference type="ARBA" id="ARBA00010578"/>
    </source>
</evidence>
<evidence type="ECO:0000256" key="4">
    <source>
        <dbReference type="RuleBase" id="RU365069"/>
    </source>
</evidence>
<dbReference type="Proteomes" id="UP000077266">
    <property type="component" value="Unassembled WGS sequence"/>
</dbReference>
<feature type="compositionally biased region" description="Basic and acidic residues" evidence="6">
    <location>
        <begin position="895"/>
        <end position="904"/>
    </location>
</feature>
<dbReference type="AlphaFoldDB" id="A0A165BJB6"/>
<sequence length="925" mass="103933">MGKLNLNLDEAAILKAYRISSLRPSRWEDIDHEAGNSLAGALTSEREGEGDPLGLLRRGIDVEGMDLETKASILISSKSFDPKAFLSTVHPNATYQDLASGVSHLRTSLESRSEAIRVLVEDNFDRFVAVKSSTDTLYETMKEGILADAETNDHGTKNLREKLKQAAVKADQVFLPVLENASKASKVRSTLGVFERSKFFFNLPGALSEYIEQGKYEAALRDYKKGKFLLESRPGQLLPGGQGQNDGTAEMERQQRRIFEKVWAAVEKVMTEMKNILLAKLKEATRSIDEQEKTIDILLDLNVADPVWVYLDSQHKHIMEQMEMSHRNCKRTHEDAVRAISLDAKEMMKEKANLVRNLKDCLAALETKQPDPVLSRGTGWEAWTAILGLVKNDSEVMLSNLPNFWRIGKGYIDGRFKKLANSSMRSPQQARSMAQDIVKLYVSLLSEFFGLSDKSVQSPSSTEPAPPPFVPAGGCSLTVSYYLLRILNEINECVNDVAGVELGVDANSAMKSLLESARWRFEDAMASAWCKDANVLYMLETWELSPLEPSTTHFLSRLHFFQKHNITSAYKIAGGVEQSSSRGQAAATKIPADFAAKVSKTFFDCQTLLLDGLLQLVNEDSPVQLPEKFTQSADVVPGVRATLDFTDPNTRLLLVVSNLTHMGRTLCPSLVNHFEALFAVNVDNDRRMLMDVVQEMDKLMFDYYIKQRASALNQIIRDGILNSGIDWYETPRPTEIRTYMYDVLLFLVGVHAQVNSVARPLLDRSLHALVEDVAREALECFTKIEKFGMGGMLRATLEIEFMHQTLVQYVTPAASQTLTQIYAAISQAYTRRPGGTENLQLELDGVKRTLSDTRRATAIDFLCFRPARKEEKDKDKERGAASRSHRAQASVSSGGRDRERERYDSSTTTSSRRERERDRERDRER</sequence>
<proteinExistence type="inferred from homology"/>
<dbReference type="GO" id="GO:0015031">
    <property type="term" value="P:protein transport"/>
    <property type="evidence" value="ECO:0007669"/>
    <property type="project" value="UniProtKB-KW"/>
</dbReference>
<evidence type="ECO:0000256" key="6">
    <source>
        <dbReference type="SAM" id="MobiDB-lite"/>
    </source>
</evidence>
<accession>A0A165BJB6</accession>
<dbReference type="InterPro" id="IPR039481">
    <property type="entry name" value="EXOC2/Sec5_N_dom"/>
</dbReference>
<comment type="subunit">
    <text evidence="4">Component of the exocyst complex.</text>
</comment>
<dbReference type="Pfam" id="PF15469">
    <property type="entry name" value="Sec5"/>
    <property type="match status" value="1"/>
</dbReference>
<dbReference type="EMBL" id="KV426234">
    <property type="protein sequence ID" value="KZV84236.1"/>
    <property type="molecule type" value="Genomic_DNA"/>
</dbReference>
<organism evidence="8 10">
    <name type="scientific">Exidia glandulosa HHB12029</name>
    <dbReference type="NCBI Taxonomy" id="1314781"/>
    <lineage>
        <taxon>Eukaryota</taxon>
        <taxon>Fungi</taxon>
        <taxon>Dikarya</taxon>
        <taxon>Basidiomycota</taxon>
        <taxon>Agaricomycotina</taxon>
        <taxon>Agaricomycetes</taxon>
        <taxon>Auriculariales</taxon>
        <taxon>Exidiaceae</taxon>
        <taxon>Exidia</taxon>
    </lineage>
</organism>
<name>A0A165BJB6_EXIGL</name>
<keyword evidence="2 4" id="KW-0813">Transport</keyword>
<keyword evidence="5" id="KW-0175">Coiled coil</keyword>
<evidence type="ECO:0000256" key="5">
    <source>
        <dbReference type="SAM" id="Coils"/>
    </source>
</evidence>
<evidence type="ECO:0000256" key="2">
    <source>
        <dbReference type="ARBA" id="ARBA00022448"/>
    </source>
</evidence>
<evidence type="ECO:0000313" key="10">
    <source>
        <dbReference type="Proteomes" id="UP000077266"/>
    </source>
</evidence>
<reference evidence="8 10" key="1">
    <citation type="journal article" date="2016" name="Mol. Biol. Evol.">
        <title>Comparative Genomics of Early-Diverging Mushroom-Forming Fungi Provides Insights into the Origins of Lignocellulose Decay Capabilities.</title>
        <authorList>
            <person name="Nagy L.G."/>
            <person name="Riley R."/>
            <person name="Tritt A."/>
            <person name="Adam C."/>
            <person name="Daum C."/>
            <person name="Floudas D."/>
            <person name="Sun H."/>
            <person name="Yadav J.S."/>
            <person name="Pangilinan J."/>
            <person name="Larsson K.H."/>
            <person name="Matsuura K."/>
            <person name="Barry K."/>
            <person name="Labutti K."/>
            <person name="Kuo R."/>
            <person name="Ohm R.A."/>
            <person name="Bhattacharya S.S."/>
            <person name="Shirouzu T."/>
            <person name="Yoshinaga Y."/>
            <person name="Martin F.M."/>
            <person name="Grigoriev I.V."/>
            <person name="Hibbett D.S."/>
        </authorList>
    </citation>
    <scope>NUCLEOTIDE SEQUENCE [LARGE SCALE GENOMIC DNA]</scope>
    <source>
        <strain evidence="8 10">HHB12029</strain>
    </source>
</reference>
<dbReference type="EMBL" id="KV426454">
    <property type="protein sequence ID" value="KZV80755.1"/>
    <property type="molecule type" value="Genomic_DNA"/>
</dbReference>
<dbReference type="GO" id="GO:0006887">
    <property type="term" value="P:exocytosis"/>
    <property type="evidence" value="ECO:0007669"/>
    <property type="project" value="UniProtKB-KW"/>
</dbReference>
<feature type="compositionally biased region" description="Basic and acidic residues" evidence="6">
    <location>
        <begin position="870"/>
        <end position="880"/>
    </location>
</feature>
<dbReference type="PANTHER" id="PTHR13043:SF1">
    <property type="entry name" value="EXOCYST COMPLEX COMPONENT 2"/>
    <property type="match status" value="1"/>
</dbReference>
<keyword evidence="3 4" id="KW-0268">Exocytosis</keyword>
<evidence type="ECO:0000259" key="7">
    <source>
        <dbReference type="Pfam" id="PF15469"/>
    </source>
</evidence>
<keyword evidence="10" id="KW-1185">Reference proteome</keyword>
<dbReference type="InterPro" id="IPR029175">
    <property type="entry name" value="EXOC2/Sec5"/>
</dbReference>
<dbReference type="GO" id="GO:0000145">
    <property type="term" value="C:exocyst"/>
    <property type="evidence" value="ECO:0007669"/>
    <property type="project" value="UniProtKB-UniRule"/>
</dbReference>
<feature type="compositionally biased region" description="Basic and acidic residues" evidence="6">
    <location>
        <begin position="911"/>
        <end position="925"/>
    </location>
</feature>
<comment type="similarity">
    <text evidence="1 4">Belongs to the SEC5 family.</text>
</comment>
<dbReference type="GO" id="GO:0006893">
    <property type="term" value="P:Golgi to plasma membrane transport"/>
    <property type="evidence" value="ECO:0007669"/>
    <property type="project" value="UniProtKB-UniRule"/>
</dbReference>
<dbReference type="OrthoDB" id="26242at2759"/>
<feature type="coiled-coil region" evidence="5">
    <location>
        <begin position="274"/>
        <end position="301"/>
    </location>
</feature>